<sequence length="53" mass="5666">MTTDELAGALRKPRADVEHVLAELQALGMVSSGRLIPGWAGSLIVHRLTEARA</sequence>
<dbReference type="EMBL" id="FNAG01000021">
    <property type="protein sequence ID" value="SDE11161.1"/>
    <property type="molecule type" value="Genomic_DNA"/>
</dbReference>
<organism evidence="1 2">
    <name type="scientific">Aquimonas voraii</name>
    <dbReference type="NCBI Taxonomy" id="265719"/>
    <lineage>
        <taxon>Bacteria</taxon>
        <taxon>Pseudomonadati</taxon>
        <taxon>Pseudomonadota</taxon>
        <taxon>Gammaproteobacteria</taxon>
        <taxon>Lysobacterales</taxon>
        <taxon>Lysobacteraceae</taxon>
        <taxon>Aquimonas</taxon>
    </lineage>
</organism>
<name>A0A1G7A8R3_9GAMM</name>
<reference evidence="1 2" key="1">
    <citation type="submission" date="2016-10" db="EMBL/GenBank/DDBJ databases">
        <authorList>
            <person name="de Groot N.N."/>
        </authorList>
    </citation>
    <scope>NUCLEOTIDE SEQUENCE [LARGE SCALE GENOMIC DNA]</scope>
    <source>
        <strain evidence="1 2">DSM 16957</strain>
    </source>
</reference>
<accession>A0A1G7A8R3</accession>
<evidence type="ECO:0000313" key="1">
    <source>
        <dbReference type="EMBL" id="SDE11161.1"/>
    </source>
</evidence>
<dbReference type="STRING" id="265719.SAMN04488509_1215"/>
<evidence type="ECO:0000313" key="2">
    <source>
        <dbReference type="Proteomes" id="UP000199603"/>
    </source>
</evidence>
<protein>
    <submittedName>
        <fullName evidence="1">Uncharacterized protein</fullName>
    </submittedName>
</protein>
<keyword evidence="2" id="KW-1185">Reference proteome</keyword>
<gene>
    <name evidence="1" type="ORF">SAMN04488509_1215</name>
</gene>
<dbReference type="Proteomes" id="UP000199603">
    <property type="component" value="Unassembled WGS sequence"/>
</dbReference>
<proteinExistence type="predicted"/>
<dbReference type="AlphaFoldDB" id="A0A1G7A8R3"/>